<dbReference type="EMBL" id="JAXOVC010000002">
    <property type="protein sequence ID" value="KAK4504709.1"/>
    <property type="molecule type" value="Genomic_DNA"/>
</dbReference>
<sequence>MDNSPFNRLPAELRIRIYEFALVDDIFVDAVWEEPTTYRNLIGRQALLETCRQVRQEALPIFYSSCFNFHTCVLEEWAEDERLPYHGPFITFLQEWLKTLGAHTKHLRKVKARYLAWFAYQEQDDILVQLLPRCIREIQDVFAQTRVRVELSFTVRWHAVGGPESTETDVPVVVNPSDLPSSRNNVENALQDEEGLIRKEQEELDFELMEGDIEGMKSSLQRTRRIMNEFFDVLETTDFKT</sequence>
<accession>A0ABR0ESV5</accession>
<protein>
    <recommendedName>
        <fullName evidence="1">2EXR domain-containing protein</fullName>
    </recommendedName>
</protein>
<name>A0ABR0ESV5_ZASCE</name>
<dbReference type="Proteomes" id="UP001305779">
    <property type="component" value="Unassembled WGS sequence"/>
</dbReference>
<organism evidence="2 3">
    <name type="scientific">Zasmidium cellare</name>
    <name type="common">Wine cellar mold</name>
    <name type="synonym">Racodium cellare</name>
    <dbReference type="NCBI Taxonomy" id="395010"/>
    <lineage>
        <taxon>Eukaryota</taxon>
        <taxon>Fungi</taxon>
        <taxon>Dikarya</taxon>
        <taxon>Ascomycota</taxon>
        <taxon>Pezizomycotina</taxon>
        <taxon>Dothideomycetes</taxon>
        <taxon>Dothideomycetidae</taxon>
        <taxon>Mycosphaerellales</taxon>
        <taxon>Mycosphaerellaceae</taxon>
        <taxon>Zasmidium</taxon>
    </lineage>
</organism>
<reference evidence="2 3" key="1">
    <citation type="journal article" date="2023" name="G3 (Bethesda)">
        <title>A chromosome-level genome assembly of Zasmidium syzygii isolated from banana leaves.</title>
        <authorList>
            <person name="van Westerhoven A.C."/>
            <person name="Mehrabi R."/>
            <person name="Talebi R."/>
            <person name="Steentjes M.B.F."/>
            <person name="Corcolon B."/>
            <person name="Chong P.A."/>
            <person name="Kema G.H.J."/>
            <person name="Seidl M.F."/>
        </authorList>
    </citation>
    <scope>NUCLEOTIDE SEQUENCE [LARGE SCALE GENOMIC DNA]</scope>
    <source>
        <strain evidence="2 3">P124</strain>
    </source>
</reference>
<dbReference type="PANTHER" id="PTHR42085">
    <property type="entry name" value="F-BOX DOMAIN-CONTAINING PROTEIN"/>
    <property type="match status" value="1"/>
</dbReference>
<keyword evidence="3" id="KW-1185">Reference proteome</keyword>
<evidence type="ECO:0000259" key="1">
    <source>
        <dbReference type="Pfam" id="PF20150"/>
    </source>
</evidence>
<dbReference type="InterPro" id="IPR045518">
    <property type="entry name" value="2EXR"/>
</dbReference>
<dbReference type="InterPro" id="IPR038883">
    <property type="entry name" value="AN11006-like"/>
</dbReference>
<dbReference type="PANTHER" id="PTHR42085:SF1">
    <property type="entry name" value="F-BOX DOMAIN-CONTAINING PROTEIN"/>
    <property type="match status" value="1"/>
</dbReference>
<proteinExistence type="predicted"/>
<feature type="domain" description="2EXR" evidence="1">
    <location>
        <begin position="5"/>
        <end position="70"/>
    </location>
</feature>
<gene>
    <name evidence="2" type="ORF">PRZ48_002671</name>
</gene>
<evidence type="ECO:0000313" key="3">
    <source>
        <dbReference type="Proteomes" id="UP001305779"/>
    </source>
</evidence>
<evidence type="ECO:0000313" key="2">
    <source>
        <dbReference type="EMBL" id="KAK4504709.1"/>
    </source>
</evidence>
<comment type="caution">
    <text evidence="2">The sequence shown here is derived from an EMBL/GenBank/DDBJ whole genome shotgun (WGS) entry which is preliminary data.</text>
</comment>
<dbReference type="Pfam" id="PF20150">
    <property type="entry name" value="2EXR"/>
    <property type="match status" value="1"/>
</dbReference>